<feature type="binding site" evidence="9">
    <location>
        <begin position="206"/>
        <end position="208"/>
    </location>
    <ligand>
        <name>substrate</name>
    </ligand>
</feature>
<comment type="similarity">
    <text evidence="2 7">Belongs to the FBPase class 2 family.</text>
</comment>
<evidence type="ECO:0000256" key="5">
    <source>
        <dbReference type="ARBA" id="ARBA00023211"/>
    </source>
</evidence>
<evidence type="ECO:0000256" key="4">
    <source>
        <dbReference type="ARBA" id="ARBA00022801"/>
    </source>
</evidence>
<organism evidence="10 11">
    <name type="scientific">Bythopirellula polymerisocia</name>
    <dbReference type="NCBI Taxonomy" id="2528003"/>
    <lineage>
        <taxon>Bacteria</taxon>
        <taxon>Pseudomonadati</taxon>
        <taxon>Planctomycetota</taxon>
        <taxon>Planctomycetia</taxon>
        <taxon>Pirellulales</taxon>
        <taxon>Lacipirellulaceae</taxon>
        <taxon>Bythopirellula</taxon>
    </lineage>
</organism>
<keyword evidence="6 7" id="KW-0119">Carbohydrate metabolism</keyword>
<dbReference type="NCBIfam" id="TIGR00330">
    <property type="entry name" value="glpX"/>
    <property type="match status" value="1"/>
</dbReference>
<dbReference type="GO" id="GO:0005829">
    <property type="term" value="C:cytosol"/>
    <property type="evidence" value="ECO:0007669"/>
    <property type="project" value="TreeGrafter"/>
</dbReference>
<feature type="binding site" evidence="8">
    <location>
        <position position="94"/>
    </location>
    <ligand>
        <name>Mn(2+)</name>
        <dbReference type="ChEBI" id="CHEBI:29035"/>
        <label>2</label>
    </ligand>
</feature>
<dbReference type="Pfam" id="PF03320">
    <property type="entry name" value="FBPase_glpX"/>
    <property type="match status" value="1"/>
</dbReference>
<dbReference type="PANTHER" id="PTHR30447">
    <property type="entry name" value="FRUCTOSE-1,6-BISPHOSPHATASE CLASS 2"/>
    <property type="match status" value="1"/>
</dbReference>
<feature type="binding site" evidence="9">
    <location>
        <begin position="97"/>
        <end position="99"/>
    </location>
    <ligand>
        <name>substrate</name>
    </ligand>
</feature>
<evidence type="ECO:0000256" key="8">
    <source>
        <dbReference type="PIRSR" id="PIRSR004532-1"/>
    </source>
</evidence>
<protein>
    <recommendedName>
        <fullName evidence="7">Fructose-1,6-bisphosphatase</fullName>
    </recommendedName>
</protein>
<dbReference type="EMBL" id="SJPS01000001">
    <property type="protein sequence ID" value="TWU29790.1"/>
    <property type="molecule type" value="Genomic_DNA"/>
</dbReference>
<feature type="binding site" evidence="8">
    <location>
        <position position="233"/>
    </location>
    <ligand>
        <name>Mn(2+)</name>
        <dbReference type="ChEBI" id="CHEBI:29035"/>
        <label>2</label>
    </ligand>
</feature>
<sequence length="351" mass="38361">MKKRRHDPERIFDLDLVRCTENAALAAWKYFGKGDKNQADYAASDAIRGMFSLIDCQGLVRIGEGRKDDAPGIFTDEKLGTWQEGSVPAAIALDPVDGTTLTAKGLPGAISVLAVATCKSPEDDPRELFPSIPSHYMEKFAVGQAVNESDVRVQLDAPLETNLSIVAGQLHKRVRDLVVVVLDRPRHDEIINNLREIGCRVRLISDGDVAAAIAPSLPDSGVDAYVGIGGSPEAVIAAAAIKCLGGQQFCRMWPKNEQERSRLIAEENCSEGDLNKVWTVDIMAPGDNLIFAATGISDSPMLTGIHYKDNHCVTHSILMRARNRTVRHIEAYHDLKLKTVRLHSTGEEMSL</sequence>
<comment type="cofactor">
    <cofactor evidence="8">
        <name>Mn(2+)</name>
        <dbReference type="ChEBI" id="CHEBI:29035"/>
    </cofactor>
</comment>
<dbReference type="InterPro" id="IPR004464">
    <property type="entry name" value="FBPase_class-2/SBPase"/>
</dbReference>
<dbReference type="Proteomes" id="UP000318437">
    <property type="component" value="Unassembled WGS sequence"/>
</dbReference>
<comment type="catalytic activity">
    <reaction evidence="1">
        <text>beta-D-fructose 1,6-bisphosphate + H2O = beta-D-fructose 6-phosphate + phosphate</text>
        <dbReference type="Rhea" id="RHEA:11064"/>
        <dbReference type="ChEBI" id="CHEBI:15377"/>
        <dbReference type="ChEBI" id="CHEBI:32966"/>
        <dbReference type="ChEBI" id="CHEBI:43474"/>
        <dbReference type="ChEBI" id="CHEBI:57634"/>
        <dbReference type="EC" id="3.1.3.11"/>
    </reaction>
</comment>
<feature type="binding site" evidence="9">
    <location>
        <position position="230"/>
    </location>
    <ligand>
        <name>substrate</name>
    </ligand>
</feature>
<dbReference type="OrthoDB" id="9779353at2"/>
<evidence type="ECO:0000256" key="9">
    <source>
        <dbReference type="PIRSR" id="PIRSR004532-2"/>
    </source>
</evidence>
<evidence type="ECO:0000256" key="3">
    <source>
        <dbReference type="ARBA" id="ARBA00022723"/>
    </source>
</evidence>
<evidence type="ECO:0000256" key="6">
    <source>
        <dbReference type="ARBA" id="ARBA00023277"/>
    </source>
</evidence>
<feature type="binding site" evidence="8">
    <location>
        <position position="40"/>
    </location>
    <ligand>
        <name>Mn(2+)</name>
        <dbReference type="ChEBI" id="CHEBI:29035"/>
        <label>1</label>
    </ligand>
</feature>
<evidence type="ECO:0000256" key="1">
    <source>
        <dbReference type="ARBA" id="ARBA00001273"/>
    </source>
</evidence>
<dbReference type="Gene3D" id="3.40.190.90">
    <property type="match status" value="1"/>
</dbReference>
<feature type="binding site" evidence="8">
    <location>
        <position position="64"/>
    </location>
    <ligand>
        <name>Mn(2+)</name>
        <dbReference type="ChEBI" id="CHEBI:29035"/>
        <label>1</label>
    </ligand>
</feature>
<dbReference type="AlphaFoldDB" id="A0A5C6CYX8"/>
<feature type="binding site" evidence="9">
    <location>
        <begin position="184"/>
        <end position="186"/>
    </location>
    <ligand>
        <name>substrate</name>
    </ligand>
</feature>
<evidence type="ECO:0000313" key="11">
    <source>
        <dbReference type="Proteomes" id="UP000318437"/>
    </source>
</evidence>
<evidence type="ECO:0000256" key="7">
    <source>
        <dbReference type="PIRNR" id="PIRNR004532"/>
    </source>
</evidence>
<dbReference type="PIRSF" id="PIRSF004532">
    <property type="entry name" value="GlpX"/>
    <property type="match status" value="1"/>
</dbReference>
<comment type="caution">
    <text evidence="10">The sequence shown here is derived from an EMBL/GenBank/DDBJ whole genome shotgun (WGS) entry which is preliminary data.</text>
</comment>
<gene>
    <name evidence="10" type="primary">glpX</name>
    <name evidence="10" type="ORF">Pla144_05690</name>
</gene>
<evidence type="ECO:0000256" key="2">
    <source>
        <dbReference type="ARBA" id="ARBA00008989"/>
    </source>
</evidence>
<dbReference type="GO" id="GO:0030388">
    <property type="term" value="P:fructose 1,6-bisphosphate metabolic process"/>
    <property type="evidence" value="ECO:0007669"/>
    <property type="project" value="TreeGrafter"/>
</dbReference>
<dbReference type="GO" id="GO:0006071">
    <property type="term" value="P:glycerol metabolic process"/>
    <property type="evidence" value="ECO:0007669"/>
    <property type="project" value="InterPro"/>
</dbReference>
<dbReference type="SUPFAM" id="SSF56655">
    <property type="entry name" value="Carbohydrate phosphatase"/>
    <property type="match status" value="1"/>
</dbReference>
<reference evidence="10 11" key="1">
    <citation type="submission" date="2019-02" db="EMBL/GenBank/DDBJ databases">
        <title>Deep-cultivation of Planctomycetes and their phenomic and genomic characterization uncovers novel biology.</title>
        <authorList>
            <person name="Wiegand S."/>
            <person name="Jogler M."/>
            <person name="Boedeker C."/>
            <person name="Pinto D."/>
            <person name="Vollmers J."/>
            <person name="Rivas-Marin E."/>
            <person name="Kohn T."/>
            <person name="Peeters S.H."/>
            <person name="Heuer A."/>
            <person name="Rast P."/>
            <person name="Oberbeckmann S."/>
            <person name="Bunk B."/>
            <person name="Jeske O."/>
            <person name="Meyerdierks A."/>
            <person name="Storesund J.E."/>
            <person name="Kallscheuer N."/>
            <person name="Luecker S."/>
            <person name="Lage O.M."/>
            <person name="Pohl T."/>
            <person name="Merkel B.J."/>
            <person name="Hornburger P."/>
            <person name="Mueller R.-W."/>
            <person name="Bruemmer F."/>
            <person name="Labrenz M."/>
            <person name="Spormann A.M."/>
            <person name="Op Den Camp H."/>
            <person name="Overmann J."/>
            <person name="Amann R."/>
            <person name="Jetten M.S.M."/>
            <person name="Mascher T."/>
            <person name="Medema M.H."/>
            <person name="Devos D.P."/>
            <person name="Kaster A.-K."/>
            <person name="Ovreas L."/>
            <person name="Rohde M."/>
            <person name="Galperin M.Y."/>
            <person name="Jogler C."/>
        </authorList>
    </citation>
    <scope>NUCLEOTIDE SEQUENCE [LARGE SCALE GENOMIC DNA]</scope>
    <source>
        <strain evidence="10 11">Pla144</strain>
    </source>
</reference>
<dbReference type="PANTHER" id="PTHR30447:SF0">
    <property type="entry name" value="FRUCTOSE-1,6-BISPHOSPHATASE 1 CLASS 2-RELATED"/>
    <property type="match status" value="1"/>
</dbReference>
<keyword evidence="3 8" id="KW-0479">Metal-binding</keyword>
<keyword evidence="4 10" id="KW-0378">Hydrolase</keyword>
<dbReference type="GO" id="GO:0006094">
    <property type="term" value="P:gluconeogenesis"/>
    <property type="evidence" value="ECO:0007669"/>
    <property type="project" value="InterPro"/>
</dbReference>
<feature type="binding site" evidence="9">
    <location>
        <position position="136"/>
    </location>
    <ligand>
        <name>substrate</name>
    </ligand>
</feature>
<accession>A0A5C6CYX8</accession>
<dbReference type="Gene3D" id="3.30.540.10">
    <property type="entry name" value="Fructose-1,6-Bisphosphatase, subunit A, domain 1"/>
    <property type="match status" value="1"/>
</dbReference>
<keyword evidence="5 8" id="KW-0464">Manganese</keyword>
<dbReference type="GO" id="GO:0042132">
    <property type="term" value="F:fructose 1,6-bisphosphate 1-phosphatase activity"/>
    <property type="evidence" value="ECO:0007669"/>
    <property type="project" value="UniProtKB-EC"/>
</dbReference>
<feature type="binding site" evidence="8">
    <location>
        <position position="97"/>
    </location>
    <ligand>
        <name>Mn(2+)</name>
        <dbReference type="ChEBI" id="CHEBI:29035"/>
        <label>2</label>
    </ligand>
</feature>
<dbReference type="GO" id="GO:0046872">
    <property type="term" value="F:metal ion binding"/>
    <property type="evidence" value="ECO:0007669"/>
    <property type="project" value="UniProtKB-KW"/>
</dbReference>
<evidence type="ECO:0000313" key="10">
    <source>
        <dbReference type="EMBL" id="TWU29790.1"/>
    </source>
</evidence>
<dbReference type="RefSeq" id="WP_146447765.1">
    <property type="nucleotide sequence ID" value="NZ_SJPS01000001.1"/>
</dbReference>
<keyword evidence="11" id="KW-1185">Reference proteome</keyword>
<name>A0A5C6CYX8_9BACT</name>
<proteinExistence type="inferred from homology"/>